<evidence type="ECO:0000313" key="5">
    <source>
        <dbReference type="Proteomes" id="UP000813385"/>
    </source>
</evidence>
<evidence type="ECO:0000256" key="1">
    <source>
        <dbReference type="ARBA" id="ARBA00023186"/>
    </source>
</evidence>
<evidence type="ECO:0000256" key="3">
    <source>
        <dbReference type="SAM" id="MobiDB-lite"/>
    </source>
</evidence>
<keyword evidence="4" id="KW-0647">Proteasome</keyword>
<protein>
    <submittedName>
        <fullName evidence="4">Proteasome maturation factor UMP1</fullName>
    </submittedName>
</protein>
<dbReference type="Pfam" id="PF05348">
    <property type="entry name" value="UMP1"/>
    <property type="match status" value="1"/>
</dbReference>
<evidence type="ECO:0000256" key="2">
    <source>
        <dbReference type="ARBA" id="ARBA00043974"/>
    </source>
</evidence>
<sequence length="160" mass="17430">MSYRIVPAAQNSKTFQAGHHAPSVPGLHDTLRAGVGPSPLSSSHATASSSTPSADLTSAHPLEARLKNWEATQESMRMQTLRRTYGAAEPIRRQMELKITRAGDWRPAVLSNGSMGHHEEILRGKDTSIAWEDVYTGEEGLGGNAGLLGMHDEMERKLKM</sequence>
<dbReference type="OrthoDB" id="15001at2759"/>
<dbReference type="EMBL" id="JAGPXD010000001">
    <property type="protein sequence ID" value="KAH7376635.1"/>
    <property type="molecule type" value="Genomic_DNA"/>
</dbReference>
<dbReference type="GO" id="GO:0005737">
    <property type="term" value="C:cytoplasm"/>
    <property type="evidence" value="ECO:0007669"/>
    <property type="project" value="TreeGrafter"/>
</dbReference>
<evidence type="ECO:0000313" key="4">
    <source>
        <dbReference type="EMBL" id="KAH7376635.1"/>
    </source>
</evidence>
<feature type="compositionally biased region" description="Low complexity" evidence="3">
    <location>
        <begin position="37"/>
        <end position="58"/>
    </location>
</feature>
<organism evidence="4 5">
    <name type="scientific">Plectosphaerella cucumerina</name>
    <dbReference type="NCBI Taxonomy" id="40658"/>
    <lineage>
        <taxon>Eukaryota</taxon>
        <taxon>Fungi</taxon>
        <taxon>Dikarya</taxon>
        <taxon>Ascomycota</taxon>
        <taxon>Pezizomycotina</taxon>
        <taxon>Sordariomycetes</taxon>
        <taxon>Hypocreomycetidae</taxon>
        <taxon>Glomerellales</taxon>
        <taxon>Plectosphaerellaceae</taxon>
        <taxon>Plectosphaerella</taxon>
    </lineage>
</organism>
<dbReference type="GO" id="GO:0000502">
    <property type="term" value="C:proteasome complex"/>
    <property type="evidence" value="ECO:0007669"/>
    <property type="project" value="UniProtKB-KW"/>
</dbReference>
<proteinExistence type="inferred from homology"/>
<keyword evidence="1" id="KW-0143">Chaperone</keyword>
<comment type="caution">
    <text evidence="4">The sequence shown here is derived from an EMBL/GenBank/DDBJ whole genome shotgun (WGS) entry which is preliminary data.</text>
</comment>
<feature type="region of interest" description="Disordered" evidence="3">
    <location>
        <begin position="9"/>
        <end position="58"/>
    </location>
</feature>
<dbReference type="GO" id="GO:0043248">
    <property type="term" value="P:proteasome assembly"/>
    <property type="evidence" value="ECO:0007669"/>
    <property type="project" value="InterPro"/>
</dbReference>
<dbReference type="Proteomes" id="UP000813385">
    <property type="component" value="Unassembled WGS sequence"/>
</dbReference>
<dbReference type="PANTHER" id="PTHR12828">
    <property type="entry name" value="PROTEASOME MATURATION PROTEIN UMP1"/>
    <property type="match status" value="1"/>
</dbReference>
<dbReference type="AlphaFoldDB" id="A0A8K0TTG8"/>
<dbReference type="GO" id="GO:0005634">
    <property type="term" value="C:nucleus"/>
    <property type="evidence" value="ECO:0007669"/>
    <property type="project" value="TreeGrafter"/>
</dbReference>
<accession>A0A8K0TTG8</accession>
<name>A0A8K0TTG8_9PEZI</name>
<reference evidence="4" key="1">
    <citation type="journal article" date="2021" name="Nat. Commun.">
        <title>Genetic determinants of endophytism in the Arabidopsis root mycobiome.</title>
        <authorList>
            <person name="Mesny F."/>
            <person name="Miyauchi S."/>
            <person name="Thiergart T."/>
            <person name="Pickel B."/>
            <person name="Atanasova L."/>
            <person name="Karlsson M."/>
            <person name="Huettel B."/>
            <person name="Barry K.W."/>
            <person name="Haridas S."/>
            <person name="Chen C."/>
            <person name="Bauer D."/>
            <person name="Andreopoulos W."/>
            <person name="Pangilinan J."/>
            <person name="LaButti K."/>
            <person name="Riley R."/>
            <person name="Lipzen A."/>
            <person name="Clum A."/>
            <person name="Drula E."/>
            <person name="Henrissat B."/>
            <person name="Kohler A."/>
            <person name="Grigoriev I.V."/>
            <person name="Martin F.M."/>
            <person name="Hacquard S."/>
        </authorList>
    </citation>
    <scope>NUCLEOTIDE SEQUENCE</scope>
    <source>
        <strain evidence="4">MPI-CAGE-AT-0016</strain>
    </source>
</reference>
<comment type="similarity">
    <text evidence="2">Belongs to the POMP/UMP1 family.</text>
</comment>
<gene>
    <name evidence="4" type="ORF">B0T11DRAFT_236293</name>
</gene>
<dbReference type="InterPro" id="IPR008012">
    <property type="entry name" value="Ump1"/>
</dbReference>
<keyword evidence="5" id="KW-1185">Reference proteome</keyword>
<dbReference type="PANTHER" id="PTHR12828:SF3">
    <property type="entry name" value="PROTEASOME MATURATION PROTEIN"/>
    <property type="match status" value="1"/>
</dbReference>